<evidence type="ECO:0000256" key="2">
    <source>
        <dbReference type="SAM" id="SignalP"/>
    </source>
</evidence>
<dbReference type="CDD" id="cd05233">
    <property type="entry name" value="SDR_c"/>
    <property type="match status" value="1"/>
</dbReference>
<comment type="similarity">
    <text evidence="1">Belongs to the short-chain dehydrogenases/reductases (SDR) family.</text>
</comment>
<keyword evidence="4" id="KW-1185">Reference proteome</keyword>
<dbReference type="InterPro" id="IPR050259">
    <property type="entry name" value="SDR"/>
</dbReference>
<proteinExistence type="inferred from homology"/>
<keyword evidence="2" id="KW-0732">Signal</keyword>
<name>A0ABP9ERX1_9GAMM</name>
<sequence length="321" mass="34149">MGARFFLSLANPVLAAPFAQLDVPLFPAALVPLDDYFFPLENDDGGMDIAARFHKTSATDWDRSMNFMAEFPTDGIALVLGGSGGTGSVIAQRLAHGGSKVALTYNSNAVRADEVVTAISGAGGCAEAHQLAMADGERIAALLADLTERHGRIHSIVFATGFDIPQEYIGDTSPALFERVIASDLHGFYRTIHAALPHLRESGGSIVHVSSAGLFRYPPKDMLSVAPKAAIESLIQGIAKEEGRFGIRANSVAIGVIETGIFLRLKEAHFDEAWQQAVKASLCLPRFGQPEEVAEAVAFLASPRSAYTTGQIIVVDGGYHV</sequence>
<dbReference type="InterPro" id="IPR036291">
    <property type="entry name" value="NAD(P)-bd_dom_sf"/>
</dbReference>
<protein>
    <submittedName>
        <fullName evidence="3">SDR family oxidoreductase</fullName>
    </submittedName>
</protein>
<dbReference type="Proteomes" id="UP001499988">
    <property type="component" value="Unassembled WGS sequence"/>
</dbReference>
<organism evidence="3 4">
    <name type="scientific">Ferrimonas pelagia</name>
    <dbReference type="NCBI Taxonomy" id="1177826"/>
    <lineage>
        <taxon>Bacteria</taxon>
        <taxon>Pseudomonadati</taxon>
        <taxon>Pseudomonadota</taxon>
        <taxon>Gammaproteobacteria</taxon>
        <taxon>Alteromonadales</taxon>
        <taxon>Ferrimonadaceae</taxon>
        <taxon>Ferrimonas</taxon>
    </lineage>
</organism>
<dbReference type="SUPFAM" id="SSF51735">
    <property type="entry name" value="NAD(P)-binding Rossmann-fold domains"/>
    <property type="match status" value="1"/>
</dbReference>
<dbReference type="Gene3D" id="3.40.50.720">
    <property type="entry name" value="NAD(P)-binding Rossmann-like Domain"/>
    <property type="match status" value="1"/>
</dbReference>
<evidence type="ECO:0000313" key="3">
    <source>
        <dbReference type="EMBL" id="GAA4883828.1"/>
    </source>
</evidence>
<dbReference type="PRINTS" id="PR00081">
    <property type="entry name" value="GDHRDH"/>
</dbReference>
<dbReference type="Pfam" id="PF13561">
    <property type="entry name" value="adh_short_C2"/>
    <property type="match status" value="1"/>
</dbReference>
<reference evidence="4" key="1">
    <citation type="journal article" date="2019" name="Int. J. Syst. Evol. Microbiol.">
        <title>The Global Catalogue of Microorganisms (GCM) 10K type strain sequencing project: providing services to taxonomists for standard genome sequencing and annotation.</title>
        <authorList>
            <consortium name="The Broad Institute Genomics Platform"/>
            <consortium name="The Broad Institute Genome Sequencing Center for Infectious Disease"/>
            <person name="Wu L."/>
            <person name="Ma J."/>
        </authorList>
    </citation>
    <scope>NUCLEOTIDE SEQUENCE [LARGE SCALE GENOMIC DNA]</scope>
    <source>
        <strain evidence="4">JCM 18401</strain>
    </source>
</reference>
<accession>A0ABP9ERX1</accession>
<dbReference type="EMBL" id="BAABJZ010000024">
    <property type="protein sequence ID" value="GAA4883828.1"/>
    <property type="molecule type" value="Genomic_DNA"/>
</dbReference>
<feature type="chain" id="PRO_5046809505" evidence="2">
    <location>
        <begin position="16"/>
        <end position="321"/>
    </location>
</feature>
<evidence type="ECO:0000313" key="4">
    <source>
        <dbReference type="Proteomes" id="UP001499988"/>
    </source>
</evidence>
<gene>
    <name evidence="3" type="ORF">GCM10023333_17620</name>
</gene>
<dbReference type="PANTHER" id="PTHR42879">
    <property type="entry name" value="3-OXOACYL-(ACYL-CARRIER-PROTEIN) REDUCTASE"/>
    <property type="match status" value="1"/>
</dbReference>
<dbReference type="PANTHER" id="PTHR42879:SF2">
    <property type="entry name" value="3-OXOACYL-[ACYL-CARRIER-PROTEIN] REDUCTASE FABG"/>
    <property type="match status" value="1"/>
</dbReference>
<dbReference type="InterPro" id="IPR002347">
    <property type="entry name" value="SDR_fam"/>
</dbReference>
<comment type="caution">
    <text evidence="3">The sequence shown here is derived from an EMBL/GenBank/DDBJ whole genome shotgun (WGS) entry which is preliminary data.</text>
</comment>
<evidence type="ECO:0000256" key="1">
    <source>
        <dbReference type="ARBA" id="ARBA00006484"/>
    </source>
</evidence>
<feature type="signal peptide" evidence="2">
    <location>
        <begin position="1"/>
        <end position="15"/>
    </location>
</feature>